<comment type="subcellular location">
    <subcellularLocation>
        <location evidence="1">Cell inner membrane</location>
        <topology evidence="1">Multi-pass membrane protein</topology>
    </subcellularLocation>
</comment>
<dbReference type="EMBL" id="MAQA01000001">
    <property type="protein sequence ID" value="OCI33134.1"/>
    <property type="molecule type" value="Genomic_DNA"/>
</dbReference>
<keyword evidence="2" id="KW-0813">Transport</keyword>
<dbReference type="InterPro" id="IPR020846">
    <property type="entry name" value="MFS_dom"/>
</dbReference>
<protein>
    <submittedName>
        <fullName evidence="10">Enterobactin exporter EntS</fullName>
    </submittedName>
</protein>
<evidence type="ECO:0000313" key="10">
    <source>
        <dbReference type="EMBL" id="OCI33134.1"/>
    </source>
</evidence>
<dbReference type="Proteomes" id="UP000093412">
    <property type="component" value="Unassembled WGS sequence"/>
</dbReference>
<name>A0ABX2Y990_9CELL</name>
<evidence type="ECO:0000256" key="4">
    <source>
        <dbReference type="ARBA" id="ARBA00022692"/>
    </source>
</evidence>
<evidence type="ECO:0000256" key="8">
    <source>
        <dbReference type="SAM" id="Phobius"/>
    </source>
</evidence>
<dbReference type="PANTHER" id="PTHR23513:SF9">
    <property type="entry name" value="ENTEROBACTIN EXPORTER ENTS"/>
    <property type="match status" value="1"/>
</dbReference>
<evidence type="ECO:0000256" key="6">
    <source>
        <dbReference type="ARBA" id="ARBA00023136"/>
    </source>
</evidence>
<feature type="transmembrane region" description="Helical" evidence="8">
    <location>
        <begin position="358"/>
        <end position="379"/>
    </location>
</feature>
<proteinExistence type="predicted"/>
<feature type="transmembrane region" description="Helical" evidence="8">
    <location>
        <begin position="399"/>
        <end position="419"/>
    </location>
</feature>
<evidence type="ECO:0000313" key="11">
    <source>
        <dbReference type="Proteomes" id="UP000093412"/>
    </source>
</evidence>
<gene>
    <name evidence="10" type="primary">entS_1</name>
    <name evidence="10" type="ORF">OERS_00550</name>
</gene>
<reference evidence="10 11" key="1">
    <citation type="submission" date="2016-06" db="EMBL/GenBank/DDBJ databases">
        <title>Genome sequence of Oerskovia enterophila DSM 43852.</title>
        <authorList>
            <person name="Poehlein A."/>
            <person name="Jag V."/>
            <person name="Bengelsdorf F.R."/>
            <person name="Daniel R."/>
            <person name="Duerre P."/>
        </authorList>
    </citation>
    <scope>NUCLEOTIDE SEQUENCE [LARGE SCALE GENOMIC DNA]</scope>
    <source>
        <strain evidence="10 11">DSM 43852</strain>
    </source>
</reference>
<feature type="transmembrane region" description="Helical" evidence="8">
    <location>
        <begin position="85"/>
        <end position="106"/>
    </location>
</feature>
<feature type="transmembrane region" description="Helical" evidence="8">
    <location>
        <begin position="425"/>
        <end position="443"/>
    </location>
</feature>
<accession>A0ABX2Y990</accession>
<feature type="transmembrane region" description="Helical" evidence="8">
    <location>
        <begin position="53"/>
        <end position="73"/>
    </location>
</feature>
<dbReference type="Pfam" id="PF05977">
    <property type="entry name" value="MFS_3"/>
    <property type="match status" value="1"/>
</dbReference>
<dbReference type="RefSeq" id="WP_083201104.1">
    <property type="nucleotide sequence ID" value="NZ_MAQA01000001.1"/>
</dbReference>
<dbReference type="InterPro" id="IPR010290">
    <property type="entry name" value="TM_effector"/>
</dbReference>
<feature type="transmembrane region" description="Helical" evidence="8">
    <location>
        <begin position="263"/>
        <end position="289"/>
    </location>
</feature>
<feature type="region of interest" description="Disordered" evidence="7">
    <location>
        <begin position="206"/>
        <end position="235"/>
    </location>
</feature>
<comment type="caution">
    <text evidence="10">The sequence shown here is derived from an EMBL/GenBank/DDBJ whole genome shotgun (WGS) entry which is preliminary data.</text>
</comment>
<feature type="compositionally biased region" description="Basic and acidic residues" evidence="7">
    <location>
        <begin position="212"/>
        <end position="222"/>
    </location>
</feature>
<keyword evidence="5 8" id="KW-1133">Transmembrane helix</keyword>
<keyword evidence="6 8" id="KW-0472">Membrane</keyword>
<keyword evidence="3" id="KW-1003">Cell membrane</keyword>
<evidence type="ECO:0000256" key="2">
    <source>
        <dbReference type="ARBA" id="ARBA00022448"/>
    </source>
</evidence>
<feature type="transmembrane region" description="Helical" evidence="8">
    <location>
        <begin position="150"/>
        <end position="172"/>
    </location>
</feature>
<evidence type="ECO:0000259" key="9">
    <source>
        <dbReference type="PROSITE" id="PS50850"/>
    </source>
</evidence>
<feature type="transmembrane region" description="Helical" evidence="8">
    <location>
        <begin position="295"/>
        <end position="315"/>
    </location>
</feature>
<evidence type="ECO:0000256" key="1">
    <source>
        <dbReference type="ARBA" id="ARBA00004429"/>
    </source>
</evidence>
<dbReference type="PANTHER" id="PTHR23513">
    <property type="entry name" value="INTEGRAL MEMBRANE EFFLUX PROTEIN-RELATED"/>
    <property type="match status" value="1"/>
</dbReference>
<dbReference type="InterPro" id="IPR036259">
    <property type="entry name" value="MFS_trans_sf"/>
</dbReference>
<dbReference type="CDD" id="cd06173">
    <property type="entry name" value="MFS_MefA_like"/>
    <property type="match status" value="1"/>
</dbReference>
<sequence>MPRLDGILADTTPLRVSPPFRRLWWGLGVSNLGSQLTVVAVGLQVYALTGSTLAVGVLGIFALVPLVALGLYGGALVDAYDRRKVALLASWALWVVTGLLALQAWLDVGSVGVLYGLVALQSAAFAINNPARSAIIPRLVEPRLLPAANALQTISWSIALTVGPLLGAFLVALWGYGIAYSIDVVLFAAALWAVWRLPSIPPVLSPEDTSSELDRAPHRGTSDDVAGGEAGDPAAPRRKVVGISSVVDGLRYLATRPNVRTTFLVDLAAMILAFPRVLLPAVGVLFIGGGETTTGVLSAAFAVGAVLAGVFSGALSRVRWQGLVIAWAITAWGLSIAAFGAVLLLVGSTDPPQVLVGGLAAACIALALAGASDAVSAVFRQTILQTATPDDMRGRLQGVFIVVVAGGPRLGEVVLGAQASWFGEAWAAVAGGLACIVVVWLILRTQPRFLRYDALHPEP</sequence>
<evidence type="ECO:0000256" key="5">
    <source>
        <dbReference type="ARBA" id="ARBA00022989"/>
    </source>
</evidence>
<evidence type="ECO:0000256" key="7">
    <source>
        <dbReference type="SAM" id="MobiDB-lite"/>
    </source>
</evidence>
<keyword evidence="4 8" id="KW-0812">Transmembrane</keyword>
<dbReference type="SUPFAM" id="SSF103473">
    <property type="entry name" value="MFS general substrate transporter"/>
    <property type="match status" value="1"/>
</dbReference>
<keyword evidence="11" id="KW-1185">Reference proteome</keyword>
<dbReference type="PROSITE" id="PS50850">
    <property type="entry name" value="MFS"/>
    <property type="match status" value="1"/>
</dbReference>
<feature type="transmembrane region" description="Helical" evidence="8">
    <location>
        <begin position="23"/>
        <end position="47"/>
    </location>
</feature>
<dbReference type="Gene3D" id="1.20.1250.20">
    <property type="entry name" value="MFS general substrate transporter like domains"/>
    <property type="match status" value="1"/>
</dbReference>
<organism evidence="10 11">
    <name type="scientific">Oerskovia enterophila</name>
    <dbReference type="NCBI Taxonomy" id="43678"/>
    <lineage>
        <taxon>Bacteria</taxon>
        <taxon>Bacillati</taxon>
        <taxon>Actinomycetota</taxon>
        <taxon>Actinomycetes</taxon>
        <taxon>Micrococcales</taxon>
        <taxon>Cellulomonadaceae</taxon>
        <taxon>Oerskovia</taxon>
    </lineage>
</organism>
<feature type="domain" description="Major facilitator superfamily (MFS) profile" evidence="9">
    <location>
        <begin position="254"/>
        <end position="459"/>
    </location>
</feature>
<feature type="transmembrane region" description="Helical" evidence="8">
    <location>
        <begin position="322"/>
        <end position="346"/>
    </location>
</feature>
<evidence type="ECO:0000256" key="3">
    <source>
        <dbReference type="ARBA" id="ARBA00022475"/>
    </source>
</evidence>